<name>A0A7D9E0B6_PARCT</name>
<dbReference type="Proteomes" id="UP001152795">
    <property type="component" value="Unassembled WGS sequence"/>
</dbReference>
<keyword evidence="2" id="KW-1185">Reference proteome</keyword>
<accession>A0A7D9E0B6</accession>
<gene>
    <name evidence="1" type="ORF">PACLA_8A025061</name>
</gene>
<organism evidence="1 2">
    <name type="scientific">Paramuricea clavata</name>
    <name type="common">Red gorgonian</name>
    <name type="synonym">Violescent sea-whip</name>
    <dbReference type="NCBI Taxonomy" id="317549"/>
    <lineage>
        <taxon>Eukaryota</taxon>
        <taxon>Metazoa</taxon>
        <taxon>Cnidaria</taxon>
        <taxon>Anthozoa</taxon>
        <taxon>Octocorallia</taxon>
        <taxon>Malacalcyonacea</taxon>
        <taxon>Plexauridae</taxon>
        <taxon>Paramuricea</taxon>
    </lineage>
</organism>
<dbReference type="OrthoDB" id="2153609at2759"/>
<protein>
    <submittedName>
        <fullName evidence="1">Uncharacterized protein</fullName>
    </submittedName>
</protein>
<comment type="caution">
    <text evidence="1">The sequence shown here is derived from an EMBL/GenBank/DDBJ whole genome shotgun (WGS) entry which is preliminary data.</text>
</comment>
<evidence type="ECO:0000313" key="2">
    <source>
        <dbReference type="Proteomes" id="UP001152795"/>
    </source>
</evidence>
<dbReference type="AlphaFoldDB" id="A0A7D9E0B6"/>
<dbReference type="EMBL" id="CACRXK020003108">
    <property type="protein sequence ID" value="CAB3997476.1"/>
    <property type="molecule type" value="Genomic_DNA"/>
</dbReference>
<sequence length="180" mass="20612">MAVNGESYDKPVFKTLKRQAVSEVLDFSSQYGSDQSKSYTAQNVVGEIYNYPSYGDFTQSLVFRTYGTWWNQCPSTPKPFKEYTNLSFISQDFVDIQFNDAVYPTEIEIFETYNPGAVVRILAFNSNAEITDIHNRWFVLWSGNVQICKRQARVFSPKLKKCPFKTSVLQISISSPTFLG</sequence>
<reference evidence="1" key="1">
    <citation type="submission" date="2020-04" db="EMBL/GenBank/DDBJ databases">
        <authorList>
            <person name="Alioto T."/>
            <person name="Alioto T."/>
            <person name="Gomez Garrido J."/>
        </authorList>
    </citation>
    <scope>NUCLEOTIDE SEQUENCE</scope>
    <source>
        <strain evidence="1">A484AB</strain>
    </source>
</reference>
<evidence type="ECO:0000313" key="1">
    <source>
        <dbReference type="EMBL" id="CAB3997476.1"/>
    </source>
</evidence>
<proteinExistence type="predicted"/>